<keyword evidence="3" id="KW-1185">Reference proteome</keyword>
<dbReference type="InterPro" id="IPR012338">
    <property type="entry name" value="Beta-lactam/transpept-like"/>
</dbReference>
<dbReference type="InterPro" id="IPR001466">
    <property type="entry name" value="Beta-lactam-related"/>
</dbReference>
<evidence type="ECO:0000313" key="3">
    <source>
        <dbReference type="Proteomes" id="UP000245250"/>
    </source>
</evidence>
<organism evidence="2 3">
    <name type="scientific">Flavobacterium crocinum</name>
    <dbReference type="NCBI Taxonomy" id="2183896"/>
    <lineage>
        <taxon>Bacteria</taxon>
        <taxon>Pseudomonadati</taxon>
        <taxon>Bacteroidota</taxon>
        <taxon>Flavobacteriia</taxon>
        <taxon>Flavobacteriales</taxon>
        <taxon>Flavobacteriaceae</taxon>
        <taxon>Flavobacterium</taxon>
    </lineage>
</organism>
<dbReference type="Gene3D" id="3.40.710.10">
    <property type="entry name" value="DD-peptidase/beta-lactamase superfamily"/>
    <property type="match status" value="1"/>
</dbReference>
<dbReference type="AlphaFoldDB" id="A0A2S1YPM4"/>
<dbReference type="RefSeq" id="WP_109193203.1">
    <property type="nucleotide sequence ID" value="NZ_CP029255.1"/>
</dbReference>
<dbReference type="PANTHER" id="PTHR46825:SF9">
    <property type="entry name" value="BETA-LACTAMASE-RELATED DOMAIN-CONTAINING PROTEIN"/>
    <property type="match status" value="1"/>
</dbReference>
<proteinExistence type="predicted"/>
<dbReference type="InterPro" id="IPR050491">
    <property type="entry name" value="AmpC-like"/>
</dbReference>
<dbReference type="Pfam" id="PF00144">
    <property type="entry name" value="Beta-lactamase"/>
    <property type="match status" value="1"/>
</dbReference>
<reference evidence="2 3" key="1">
    <citation type="submission" date="2018-05" db="EMBL/GenBank/DDBJ databases">
        <title>Genome sequencing of Flavobacterium sp. HYN0056.</title>
        <authorList>
            <person name="Yi H."/>
            <person name="Baek C."/>
        </authorList>
    </citation>
    <scope>NUCLEOTIDE SEQUENCE [LARGE SCALE GENOMIC DNA]</scope>
    <source>
        <strain evidence="2 3">HYN0056</strain>
    </source>
</reference>
<dbReference type="Proteomes" id="UP000245250">
    <property type="component" value="Chromosome"/>
</dbReference>
<name>A0A2S1YPM4_9FLAO</name>
<gene>
    <name evidence="2" type="ORF">HYN56_16615</name>
</gene>
<dbReference type="OrthoDB" id="9793489at2"/>
<keyword evidence="2" id="KW-0378">Hydrolase</keyword>
<dbReference type="EMBL" id="CP029255">
    <property type="protein sequence ID" value="AWK05768.1"/>
    <property type="molecule type" value="Genomic_DNA"/>
</dbReference>
<evidence type="ECO:0000259" key="1">
    <source>
        <dbReference type="Pfam" id="PF00144"/>
    </source>
</evidence>
<dbReference type="PANTHER" id="PTHR46825">
    <property type="entry name" value="D-ALANYL-D-ALANINE-CARBOXYPEPTIDASE/ENDOPEPTIDASE AMPH"/>
    <property type="match status" value="1"/>
</dbReference>
<sequence length="447" mass="50699">MKTIVLLFTFLINLSVYSQSNGFEKDLDNLFKNNFSEKTPGCSVLISQNGEVVYKKAFGCANLELNVPLESKSVFSIASITKQFTAVSILQLVEKGKIDLDDPLEKYIESFKGKNIRIHHLLSHTSGLKDYLQVETNQKFGERMDYTPIELISVFEKLPLEFEPGTAYKYCNSDYILLGFIIEKVSGLKYADYLKKNIFEPLKMEHTYYDSDENIIPNRVSGYFKDGDNYKKAEFWSATIGYSAGGLLSDTADLEKWNNGLMSYSILSKELLNQAVSSYKLKDGTLVNYGFGWNINSDNPIKKIDHGGNKNGFTSYAGYFPEKNLYVVLLFNSEDAPRDELSIRVPEIMIGKSFQTKIALTDENLKKYIGKYQLVSDPGRTITITKEKTGLVAAISGQGKFNLIFQSQTQFQFSNLLDAHCEFRLSGENTESIIVKQNGTFEWRKIR</sequence>
<protein>
    <submittedName>
        <fullName evidence="2">Serine hydrolase</fullName>
    </submittedName>
</protein>
<feature type="domain" description="Beta-lactamase-related" evidence="1">
    <location>
        <begin position="37"/>
        <end position="339"/>
    </location>
</feature>
<evidence type="ECO:0000313" key="2">
    <source>
        <dbReference type="EMBL" id="AWK05768.1"/>
    </source>
</evidence>
<accession>A0A2S1YPM4</accession>
<dbReference type="SUPFAM" id="SSF56601">
    <property type="entry name" value="beta-lactamase/transpeptidase-like"/>
    <property type="match status" value="1"/>
</dbReference>
<dbReference type="KEGG" id="fcr:HYN56_16615"/>
<dbReference type="GO" id="GO:0016787">
    <property type="term" value="F:hydrolase activity"/>
    <property type="evidence" value="ECO:0007669"/>
    <property type="project" value="UniProtKB-KW"/>
</dbReference>